<dbReference type="PROSITE" id="PS50048">
    <property type="entry name" value="ZN2_CY6_FUNGAL_2"/>
    <property type="match status" value="1"/>
</dbReference>
<dbReference type="GO" id="GO:0008270">
    <property type="term" value="F:zinc ion binding"/>
    <property type="evidence" value="ECO:0007669"/>
    <property type="project" value="InterPro"/>
</dbReference>
<keyword evidence="2" id="KW-0805">Transcription regulation</keyword>
<protein>
    <recommendedName>
        <fullName evidence="7">Zn(2)-C6 fungal-type domain-containing protein</fullName>
    </recommendedName>
</protein>
<evidence type="ECO:0000259" key="7">
    <source>
        <dbReference type="PROSITE" id="PS50048"/>
    </source>
</evidence>
<gene>
    <name evidence="8" type="ORF">N7476_003933</name>
</gene>
<dbReference type="EMBL" id="JAPZBO010000003">
    <property type="protein sequence ID" value="KAJ5320931.1"/>
    <property type="molecule type" value="Genomic_DNA"/>
</dbReference>
<keyword evidence="9" id="KW-1185">Reference proteome</keyword>
<evidence type="ECO:0000313" key="9">
    <source>
        <dbReference type="Proteomes" id="UP001147746"/>
    </source>
</evidence>
<accession>A0A9W9PZ54</accession>
<dbReference type="InterPro" id="IPR007219">
    <property type="entry name" value="XnlR_reg_dom"/>
</dbReference>
<dbReference type="InterPro" id="IPR001138">
    <property type="entry name" value="Zn2Cys6_DnaBD"/>
</dbReference>
<feature type="compositionally biased region" description="Basic and acidic residues" evidence="6">
    <location>
        <begin position="49"/>
        <end position="62"/>
    </location>
</feature>
<dbReference type="SMART" id="SM00066">
    <property type="entry name" value="GAL4"/>
    <property type="match status" value="1"/>
</dbReference>
<evidence type="ECO:0000256" key="5">
    <source>
        <dbReference type="ARBA" id="ARBA00023242"/>
    </source>
</evidence>
<feature type="domain" description="Zn(2)-C6 fungal-type" evidence="7">
    <location>
        <begin position="88"/>
        <end position="118"/>
    </location>
</feature>
<dbReference type="PROSITE" id="PS00463">
    <property type="entry name" value="ZN2_CY6_FUNGAL_1"/>
    <property type="match status" value="1"/>
</dbReference>
<dbReference type="GO" id="GO:0003677">
    <property type="term" value="F:DNA binding"/>
    <property type="evidence" value="ECO:0007669"/>
    <property type="project" value="UniProtKB-KW"/>
</dbReference>
<dbReference type="GO" id="GO:0006351">
    <property type="term" value="P:DNA-templated transcription"/>
    <property type="evidence" value="ECO:0007669"/>
    <property type="project" value="InterPro"/>
</dbReference>
<dbReference type="PANTHER" id="PTHR47654">
    <property type="entry name" value="ZN(II)2CYS6 TRANSCRIPTION FACTOR (EUROFUNG)-RELATED"/>
    <property type="match status" value="1"/>
</dbReference>
<dbReference type="Pfam" id="PF00172">
    <property type="entry name" value="Zn_clus"/>
    <property type="match status" value="1"/>
</dbReference>
<dbReference type="CDD" id="cd12148">
    <property type="entry name" value="fungal_TF_MHR"/>
    <property type="match status" value="1"/>
</dbReference>
<evidence type="ECO:0000313" key="8">
    <source>
        <dbReference type="EMBL" id="KAJ5320931.1"/>
    </source>
</evidence>
<dbReference type="GO" id="GO:0000981">
    <property type="term" value="F:DNA-binding transcription factor activity, RNA polymerase II-specific"/>
    <property type="evidence" value="ECO:0007669"/>
    <property type="project" value="InterPro"/>
</dbReference>
<evidence type="ECO:0000256" key="2">
    <source>
        <dbReference type="ARBA" id="ARBA00023015"/>
    </source>
</evidence>
<dbReference type="OrthoDB" id="5296287at2759"/>
<reference evidence="8" key="2">
    <citation type="journal article" date="2023" name="IMA Fungus">
        <title>Comparative genomic study of the Penicillium genus elucidates a diverse pangenome and 15 lateral gene transfer events.</title>
        <authorList>
            <person name="Petersen C."/>
            <person name="Sorensen T."/>
            <person name="Nielsen M.R."/>
            <person name="Sondergaard T.E."/>
            <person name="Sorensen J.L."/>
            <person name="Fitzpatrick D.A."/>
            <person name="Frisvad J.C."/>
            <person name="Nielsen K.L."/>
        </authorList>
    </citation>
    <scope>NUCLEOTIDE SEQUENCE</scope>
    <source>
        <strain evidence="8">IBT 21472</strain>
    </source>
</reference>
<sequence length="742" mass="83436">MSENFPVRPLLPEGASDILGNESAPFHCDWAVSGYTQPSPGFPANTDRFPSRDDPPSTDNRHGNAKVPIPRSAYPSSWTPTSGRVSRACENCREQKAKCSGHRPACQRCQDADTPCSYGDRKREKLLKQLDDLTTQVNTYETLLRELYPKLDSSSAQRVDQTLRGPLVRSIPSRLIELAPNFTPKNDQTFSSGSDLGTTGYPLITIDHTEEDFNRDEKIQAMGFVGEHSEMVWLYRLKRDLDQESATPASDNSDRPSISSLNYFQDDREISTLVNVDPTYRPPQELANALVNTYFEAVHPAFPVIGKTIFQSQYQSFYSSTNVRPGKRWLAVLNLIFAIASKYSLLVESQPLVNTGEDLVFFARAWRLSIGNVALDHPNLQQVQVEGLAAFYLLSTGQVNRSWRIIGIAIRSAVAMGLNLRNDGDSVAHLSKETRYRVWWALFMLDTVLCVMTGRPPSSDEVFCTTPLPIPYKEEEFLNDQVVQLIAHQGVRNYLMSSLLPSRDIPSGFADASTDRSSATHRSEQVTPNVSLYFLYAVDLAFLMRQAIEALYAPGAARRSWLEMETTITSLNNHADNWLTHLPPDFAFTELDTSQPFIRQRASLAFRFYTTKLIISQPCLRRVTNRSLGSTCDKMAAMCVQVASQMLDLLPDEADASWLYAISPWWCVLHYIMQSTTVLLIELFTRTQPGTSEAAVLATKLQKAVRWLREMATKDASSERAWTVCREIISTHGVKFALDIDF</sequence>
<dbReference type="Gene3D" id="4.10.240.10">
    <property type="entry name" value="Zn(2)-C6 fungal-type DNA-binding domain"/>
    <property type="match status" value="1"/>
</dbReference>
<dbReference type="SUPFAM" id="SSF57701">
    <property type="entry name" value="Zn2/Cys6 DNA-binding domain"/>
    <property type="match status" value="1"/>
</dbReference>
<keyword evidence="1" id="KW-0479">Metal-binding</keyword>
<feature type="compositionally biased region" description="Polar residues" evidence="6">
    <location>
        <begin position="74"/>
        <end position="83"/>
    </location>
</feature>
<keyword evidence="4" id="KW-0804">Transcription</keyword>
<keyword evidence="3" id="KW-0238">DNA-binding</keyword>
<evidence type="ECO:0000256" key="1">
    <source>
        <dbReference type="ARBA" id="ARBA00022723"/>
    </source>
</evidence>
<dbReference type="PANTHER" id="PTHR47654:SF1">
    <property type="entry name" value="ZN(II)2CYS6 TRANSCRIPTION FACTOR (EUROFUNG)"/>
    <property type="match status" value="1"/>
</dbReference>
<comment type="caution">
    <text evidence="8">The sequence shown here is derived from an EMBL/GenBank/DDBJ whole genome shotgun (WGS) entry which is preliminary data.</text>
</comment>
<dbReference type="SMART" id="SM00906">
    <property type="entry name" value="Fungal_trans"/>
    <property type="match status" value="1"/>
</dbReference>
<keyword evidence="5" id="KW-0539">Nucleus</keyword>
<evidence type="ECO:0000256" key="4">
    <source>
        <dbReference type="ARBA" id="ARBA00023163"/>
    </source>
</evidence>
<dbReference type="AlphaFoldDB" id="A0A9W9PZ54"/>
<organism evidence="8 9">
    <name type="scientific">Penicillium atrosanguineum</name>
    <dbReference type="NCBI Taxonomy" id="1132637"/>
    <lineage>
        <taxon>Eukaryota</taxon>
        <taxon>Fungi</taxon>
        <taxon>Dikarya</taxon>
        <taxon>Ascomycota</taxon>
        <taxon>Pezizomycotina</taxon>
        <taxon>Eurotiomycetes</taxon>
        <taxon>Eurotiomycetidae</taxon>
        <taxon>Eurotiales</taxon>
        <taxon>Aspergillaceae</taxon>
        <taxon>Penicillium</taxon>
    </lineage>
</organism>
<evidence type="ECO:0000256" key="3">
    <source>
        <dbReference type="ARBA" id="ARBA00023125"/>
    </source>
</evidence>
<proteinExistence type="predicted"/>
<dbReference type="InterPro" id="IPR053230">
    <property type="entry name" value="Trans_reg_galc"/>
</dbReference>
<reference evidence="8" key="1">
    <citation type="submission" date="2022-12" db="EMBL/GenBank/DDBJ databases">
        <authorList>
            <person name="Petersen C."/>
        </authorList>
    </citation>
    <scope>NUCLEOTIDE SEQUENCE</scope>
    <source>
        <strain evidence="8">IBT 21472</strain>
    </source>
</reference>
<evidence type="ECO:0000256" key="6">
    <source>
        <dbReference type="SAM" id="MobiDB-lite"/>
    </source>
</evidence>
<dbReference type="InterPro" id="IPR036864">
    <property type="entry name" value="Zn2-C6_fun-type_DNA-bd_sf"/>
</dbReference>
<dbReference type="Pfam" id="PF04082">
    <property type="entry name" value="Fungal_trans"/>
    <property type="match status" value="1"/>
</dbReference>
<dbReference type="CDD" id="cd00067">
    <property type="entry name" value="GAL4"/>
    <property type="match status" value="1"/>
</dbReference>
<dbReference type="Proteomes" id="UP001147746">
    <property type="component" value="Unassembled WGS sequence"/>
</dbReference>
<name>A0A9W9PZ54_9EURO</name>
<feature type="region of interest" description="Disordered" evidence="6">
    <location>
        <begin position="37"/>
        <end position="83"/>
    </location>
</feature>